<evidence type="ECO:0000313" key="3">
    <source>
        <dbReference type="EMBL" id="GBP88857.1"/>
    </source>
</evidence>
<gene>
    <name evidence="3" type="ORF">EVAR_64686_1</name>
</gene>
<accession>A0A4C1ZQE3</accession>
<sequence length="234" mass="25778">MCKINVIEPCCDRLELQRESGRAVPMRYHHTLIEHRGEVLGSAVAFHPSSKSSGGPFPHLHPTPLHHFISSFIRYPIPNQMFSNTSVAIRIGLATVFLIAIPLSIPISVVFSMPVCIIIDSKPSSDLNNVCSDDVTRCTRCSQKVFVRDRPTRAALHTFDVPLSAPQRHVNNKNVKLIDTPFPLAPSAHARRYARTYLITKAQGRDRVDAPPCSPPKLESSSTGLDRGLSAIVG</sequence>
<feature type="region of interest" description="Disordered" evidence="1">
    <location>
        <begin position="205"/>
        <end position="234"/>
    </location>
</feature>
<dbReference type="Proteomes" id="UP000299102">
    <property type="component" value="Unassembled WGS sequence"/>
</dbReference>
<proteinExistence type="predicted"/>
<evidence type="ECO:0000256" key="1">
    <source>
        <dbReference type="SAM" id="MobiDB-lite"/>
    </source>
</evidence>
<keyword evidence="2" id="KW-0472">Membrane</keyword>
<dbReference type="EMBL" id="BGZK01001962">
    <property type="protein sequence ID" value="GBP88857.1"/>
    <property type="molecule type" value="Genomic_DNA"/>
</dbReference>
<name>A0A4C1ZQE3_EUMVA</name>
<feature type="transmembrane region" description="Helical" evidence="2">
    <location>
        <begin position="91"/>
        <end position="113"/>
    </location>
</feature>
<protein>
    <submittedName>
        <fullName evidence="3">Uncharacterized protein</fullName>
    </submittedName>
</protein>
<evidence type="ECO:0000313" key="4">
    <source>
        <dbReference type="Proteomes" id="UP000299102"/>
    </source>
</evidence>
<organism evidence="3 4">
    <name type="scientific">Eumeta variegata</name>
    <name type="common">Bagworm moth</name>
    <name type="synonym">Eumeta japonica</name>
    <dbReference type="NCBI Taxonomy" id="151549"/>
    <lineage>
        <taxon>Eukaryota</taxon>
        <taxon>Metazoa</taxon>
        <taxon>Ecdysozoa</taxon>
        <taxon>Arthropoda</taxon>
        <taxon>Hexapoda</taxon>
        <taxon>Insecta</taxon>
        <taxon>Pterygota</taxon>
        <taxon>Neoptera</taxon>
        <taxon>Endopterygota</taxon>
        <taxon>Lepidoptera</taxon>
        <taxon>Glossata</taxon>
        <taxon>Ditrysia</taxon>
        <taxon>Tineoidea</taxon>
        <taxon>Psychidae</taxon>
        <taxon>Oiketicinae</taxon>
        <taxon>Eumeta</taxon>
    </lineage>
</organism>
<evidence type="ECO:0000256" key="2">
    <source>
        <dbReference type="SAM" id="Phobius"/>
    </source>
</evidence>
<reference evidence="3 4" key="1">
    <citation type="journal article" date="2019" name="Commun. Biol.">
        <title>The bagworm genome reveals a unique fibroin gene that provides high tensile strength.</title>
        <authorList>
            <person name="Kono N."/>
            <person name="Nakamura H."/>
            <person name="Ohtoshi R."/>
            <person name="Tomita M."/>
            <person name="Numata K."/>
            <person name="Arakawa K."/>
        </authorList>
    </citation>
    <scope>NUCLEOTIDE SEQUENCE [LARGE SCALE GENOMIC DNA]</scope>
</reference>
<keyword evidence="2" id="KW-1133">Transmembrane helix</keyword>
<dbReference type="AlphaFoldDB" id="A0A4C1ZQE3"/>
<keyword evidence="2" id="KW-0812">Transmembrane</keyword>
<keyword evidence="4" id="KW-1185">Reference proteome</keyword>
<comment type="caution">
    <text evidence="3">The sequence shown here is derived from an EMBL/GenBank/DDBJ whole genome shotgun (WGS) entry which is preliminary data.</text>
</comment>